<evidence type="ECO:0000313" key="2">
    <source>
        <dbReference type="EMBL" id="BCO11356.1"/>
    </source>
</evidence>
<dbReference type="Proteomes" id="UP000515472">
    <property type="component" value="Chromosome"/>
</dbReference>
<evidence type="ECO:0000313" key="3">
    <source>
        <dbReference type="Proteomes" id="UP000515472"/>
    </source>
</evidence>
<reference evidence="2 3" key="1">
    <citation type="submission" date="2020-06" db="EMBL/GenBank/DDBJ databases">
        <title>Interaction of electrochemicaly active bacteria, Geobacter bremensis R4 on different carbon anode.</title>
        <authorList>
            <person name="Meng L."/>
            <person name="Yoshida N."/>
        </authorList>
    </citation>
    <scope>NUCLEOTIDE SEQUENCE [LARGE SCALE GENOMIC DNA]</scope>
    <source>
        <strain evidence="2 3">R4</strain>
    </source>
</reference>
<accession>A0A7R7FS61</accession>
<keyword evidence="3" id="KW-1185">Reference proteome</keyword>
<organism evidence="2 3">
    <name type="scientific">Citrifermentans bremense</name>
    <dbReference type="NCBI Taxonomy" id="60035"/>
    <lineage>
        <taxon>Bacteria</taxon>
        <taxon>Pseudomonadati</taxon>
        <taxon>Thermodesulfobacteriota</taxon>
        <taxon>Desulfuromonadia</taxon>
        <taxon>Geobacterales</taxon>
        <taxon>Geobacteraceae</taxon>
        <taxon>Citrifermentans</taxon>
    </lineage>
</organism>
<feature type="transmembrane region" description="Helical" evidence="1">
    <location>
        <begin position="24"/>
        <end position="46"/>
    </location>
</feature>
<gene>
    <name evidence="2" type="ORF">GEOBRER4_n1850</name>
</gene>
<proteinExistence type="predicted"/>
<keyword evidence="1" id="KW-0812">Transmembrane</keyword>
<evidence type="ECO:0000256" key="1">
    <source>
        <dbReference type="SAM" id="Phobius"/>
    </source>
</evidence>
<dbReference type="AlphaFoldDB" id="A0A7R7FS61"/>
<keyword evidence="1" id="KW-1133">Transmembrane helix</keyword>
<protein>
    <submittedName>
        <fullName evidence="2">Uncharacterized protein</fullName>
    </submittedName>
</protein>
<keyword evidence="1" id="KW-0472">Membrane</keyword>
<sequence>MPGPGSLAGGANAWPGKENVPHRITPSFAVFPSAAFLFYLVMLLIFG</sequence>
<dbReference type="EMBL" id="AP023213">
    <property type="protein sequence ID" value="BCO11356.1"/>
    <property type="molecule type" value="Genomic_DNA"/>
</dbReference>
<name>A0A7R7FS61_9BACT</name>